<keyword evidence="1" id="KW-0472">Membrane</keyword>
<keyword evidence="1" id="KW-0812">Transmembrane</keyword>
<protein>
    <submittedName>
        <fullName evidence="2">Uncharacterized protein</fullName>
    </submittedName>
</protein>
<organism evidence="2 3">
    <name type="scientific">Chitinophaga niastensis</name>
    <dbReference type="NCBI Taxonomy" id="536980"/>
    <lineage>
        <taxon>Bacteria</taxon>
        <taxon>Pseudomonadati</taxon>
        <taxon>Bacteroidota</taxon>
        <taxon>Chitinophagia</taxon>
        <taxon>Chitinophagales</taxon>
        <taxon>Chitinophagaceae</taxon>
        <taxon>Chitinophaga</taxon>
    </lineage>
</organism>
<dbReference type="AlphaFoldDB" id="A0A2P8H9F6"/>
<sequence length="108" mass="11851">MENNEGKKPSSALKAIISIAIAIGALWFFFGGGLEQKAKSDLNKIENQVAEDAVKQYEIAKKQGDKMQTYVQASLVATAYLQAKDEVNYNKWKDIEKEAGEAAGVKEP</sequence>
<dbReference type="RefSeq" id="WP_106531256.1">
    <property type="nucleotide sequence ID" value="NZ_PYAW01000010.1"/>
</dbReference>
<name>A0A2P8H9F6_CHINA</name>
<dbReference type="EMBL" id="PYAW01000010">
    <property type="protein sequence ID" value="PSL42799.1"/>
    <property type="molecule type" value="Genomic_DNA"/>
</dbReference>
<keyword evidence="1" id="KW-1133">Transmembrane helix</keyword>
<evidence type="ECO:0000313" key="2">
    <source>
        <dbReference type="EMBL" id="PSL42799.1"/>
    </source>
</evidence>
<keyword evidence="3" id="KW-1185">Reference proteome</keyword>
<evidence type="ECO:0000313" key="3">
    <source>
        <dbReference type="Proteomes" id="UP000240971"/>
    </source>
</evidence>
<dbReference type="OrthoDB" id="1495831at2"/>
<evidence type="ECO:0000256" key="1">
    <source>
        <dbReference type="SAM" id="Phobius"/>
    </source>
</evidence>
<reference evidence="2 3" key="1">
    <citation type="submission" date="2018-03" db="EMBL/GenBank/DDBJ databases">
        <title>Genomic Encyclopedia of Archaeal and Bacterial Type Strains, Phase II (KMG-II): from individual species to whole genera.</title>
        <authorList>
            <person name="Goeker M."/>
        </authorList>
    </citation>
    <scope>NUCLEOTIDE SEQUENCE [LARGE SCALE GENOMIC DNA]</scope>
    <source>
        <strain evidence="2 3">DSM 24859</strain>
    </source>
</reference>
<comment type="caution">
    <text evidence="2">The sequence shown here is derived from an EMBL/GenBank/DDBJ whole genome shotgun (WGS) entry which is preliminary data.</text>
</comment>
<accession>A0A2P8H9F6</accession>
<feature type="transmembrane region" description="Helical" evidence="1">
    <location>
        <begin position="12"/>
        <end position="30"/>
    </location>
</feature>
<gene>
    <name evidence="2" type="ORF">CLV51_11015</name>
</gene>
<proteinExistence type="predicted"/>
<dbReference type="Proteomes" id="UP000240971">
    <property type="component" value="Unassembled WGS sequence"/>
</dbReference>